<organism evidence="1 2">
    <name type="scientific">Synaphobranchus kaupii</name>
    <name type="common">Kaup's arrowtooth eel</name>
    <dbReference type="NCBI Taxonomy" id="118154"/>
    <lineage>
        <taxon>Eukaryota</taxon>
        <taxon>Metazoa</taxon>
        <taxon>Chordata</taxon>
        <taxon>Craniata</taxon>
        <taxon>Vertebrata</taxon>
        <taxon>Euteleostomi</taxon>
        <taxon>Actinopterygii</taxon>
        <taxon>Neopterygii</taxon>
        <taxon>Teleostei</taxon>
        <taxon>Anguilliformes</taxon>
        <taxon>Synaphobranchidae</taxon>
        <taxon>Synaphobranchus</taxon>
    </lineage>
</organism>
<comment type="caution">
    <text evidence="1">The sequence shown here is derived from an EMBL/GenBank/DDBJ whole genome shotgun (WGS) entry which is preliminary data.</text>
</comment>
<dbReference type="EMBL" id="JAINUF010000005">
    <property type="protein sequence ID" value="KAJ8359085.1"/>
    <property type="molecule type" value="Genomic_DNA"/>
</dbReference>
<sequence length="143" mass="15842">MIIPNLALFQRSVAKLPTFTVTQAQNSSSPWGRLQTVRRAVPRTHADSAQLLGALLKPSREGILFRHDAPRFSENSTPLVKVLFSSCRRCQIQSGVSKPLFSHEHVPRDIARGNAPPTFRLPRRAALVSPSSEKRPVPVECPT</sequence>
<evidence type="ECO:0000313" key="1">
    <source>
        <dbReference type="EMBL" id="KAJ8359085.1"/>
    </source>
</evidence>
<proteinExistence type="predicted"/>
<protein>
    <submittedName>
        <fullName evidence="1">Uncharacterized protein</fullName>
    </submittedName>
</protein>
<dbReference type="Proteomes" id="UP001152622">
    <property type="component" value="Chromosome 5"/>
</dbReference>
<reference evidence="1" key="1">
    <citation type="journal article" date="2023" name="Science">
        <title>Genome structures resolve the early diversification of teleost fishes.</title>
        <authorList>
            <person name="Parey E."/>
            <person name="Louis A."/>
            <person name="Montfort J."/>
            <person name="Bouchez O."/>
            <person name="Roques C."/>
            <person name="Iampietro C."/>
            <person name="Lluch J."/>
            <person name="Castinel A."/>
            <person name="Donnadieu C."/>
            <person name="Desvignes T."/>
            <person name="Floi Bucao C."/>
            <person name="Jouanno E."/>
            <person name="Wen M."/>
            <person name="Mejri S."/>
            <person name="Dirks R."/>
            <person name="Jansen H."/>
            <person name="Henkel C."/>
            <person name="Chen W.J."/>
            <person name="Zahm M."/>
            <person name="Cabau C."/>
            <person name="Klopp C."/>
            <person name="Thompson A.W."/>
            <person name="Robinson-Rechavi M."/>
            <person name="Braasch I."/>
            <person name="Lecointre G."/>
            <person name="Bobe J."/>
            <person name="Postlethwait J.H."/>
            <person name="Berthelot C."/>
            <person name="Roest Crollius H."/>
            <person name="Guiguen Y."/>
        </authorList>
    </citation>
    <scope>NUCLEOTIDE SEQUENCE</scope>
    <source>
        <strain evidence="1">WJC10195</strain>
    </source>
</reference>
<evidence type="ECO:0000313" key="2">
    <source>
        <dbReference type="Proteomes" id="UP001152622"/>
    </source>
</evidence>
<gene>
    <name evidence="1" type="ORF">SKAU_G00156100</name>
</gene>
<name>A0A9Q1IZA3_SYNKA</name>
<accession>A0A9Q1IZA3</accession>
<dbReference type="AlphaFoldDB" id="A0A9Q1IZA3"/>
<keyword evidence="2" id="KW-1185">Reference proteome</keyword>